<comment type="caution">
    <text evidence="1">The sequence shown here is derived from an EMBL/GenBank/DDBJ whole genome shotgun (WGS) entry which is preliminary data.</text>
</comment>
<evidence type="ECO:0000313" key="2">
    <source>
        <dbReference type="Proteomes" id="UP000499080"/>
    </source>
</evidence>
<protein>
    <submittedName>
        <fullName evidence="1">Uncharacterized protein</fullName>
    </submittedName>
</protein>
<organism evidence="1 2">
    <name type="scientific">Araneus ventricosus</name>
    <name type="common">Orbweaver spider</name>
    <name type="synonym">Epeira ventricosa</name>
    <dbReference type="NCBI Taxonomy" id="182803"/>
    <lineage>
        <taxon>Eukaryota</taxon>
        <taxon>Metazoa</taxon>
        <taxon>Ecdysozoa</taxon>
        <taxon>Arthropoda</taxon>
        <taxon>Chelicerata</taxon>
        <taxon>Arachnida</taxon>
        <taxon>Araneae</taxon>
        <taxon>Araneomorphae</taxon>
        <taxon>Entelegynae</taxon>
        <taxon>Araneoidea</taxon>
        <taxon>Araneidae</taxon>
        <taxon>Araneus</taxon>
    </lineage>
</organism>
<sequence length="39" mass="4312">IINHPVKTLVTSKPVIGQIAHKSQERRGPHTCVLCCSLF</sequence>
<accession>A0A4Y2BUX2</accession>
<evidence type="ECO:0000313" key="1">
    <source>
        <dbReference type="EMBL" id="GBL95265.1"/>
    </source>
</evidence>
<gene>
    <name evidence="1" type="ORF">AVEN_37723-2_1</name>
</gene>
<feature type="non-terminal residue" evidence="1">
    <location>
        <position position="1"/>
    </location>
</feature>
<proteinExistence type="predicted"/>
<dbReference type="Proteomes" id="UP000499080">
    <property type="component" value="Unassembled WGS sequence"/>
</dbReference>
<name>A0A4Y2BUX2_ARAVE</name>
<dbReference type="EMBL" id="BGPR01000110">
    <property type="protein sequence ID" value="GBL95265.1"/>
    <property type="molecule type" value="Genomic_DNA"/>
</dbReference>
<reference evidence="1 2" key="1">
    <citation type="journal article" date="2019" name="Sci. Rep.">
        <title>Orb-weaving spider Araneus ventricosus genome elucidates the spidroin gene catalogue.</title>
        <authorList>
            <person name="Kono N."/>
            <person name="Nakamura H."/>
            <person name="Ohtoshi R."/>
            <person name="Moran D.A.P."/>
            <person name="Shinohara A."/>
            <person name="Yoshida Y."/>
            <person name="Fujiwara M."/>
            <person name="Mori M."/>
            <person name="Tomita M."/>
            <person name="Arakawa K."/>
        </authorList>
    </citation>
    <scope>NUCLEOTIDE SEQUENCE [LARGE SCALE GENOMIC DNA]</scope>
</reference>
<keyword evidence="2" id="KW-1185">Reference proteome</keyword>
<dbReference type="AlphaFoldDB" id="A0A4Y2BUX2"/>